<dbReference type="InterPro" id="IPR022417">
    <property type="entry name" value="Porphobilin_deaminase_N"/>
</dbReference>
<comment type="caution">
    <text evidence="11">The sequence shown here is derived from an EMBL/GenBank/DDBJ whole genome shotgun (WGS) entry which is preliminary data.</text>
</comment>
<evidence type="ECO:0000256" key="2">
    <source>
        <dbReference type="ARBA" id="ARBA00004735"/>
    </source>
</evidence>
<dbReference type="OrthoDB" id="9810298at2"/>
<dbReference type="PANTHER" id="PTHR11557">
    <property type="entry name" value="PORPHOBILINOGEN DEAMINASE"/>
    <property type="match status" value="1"/>
</dbReference>
<evidence type="ECO:0000256" key="8">
    <source>
        <dbReference type="HAMAP-Rule" id="MF_00260"/>
    </source>
</evidence>
<name>A0A845AXZ2_9SPHN</name>
<organism evidence="11 12">
    <name type="scientific">Allopontixanthobacter sediminis</name>
    <dbReference type="NCBI Taxonomy" id="1689985"/>
    <lineage>
        <taxon>Bacteria</taxon>
        <taxon>Pseudomonadati</taxon>
        <taxon>Pseudomonadota</taxon>
        <taxon>Alphaproteobacteria</taxon>
        <taxon>Sphingomonadales</taxon>
        <taxon>Erythrobacteraceae</taxon>
        <taxon>Allopontixanthobacter</taxon>
    </lineage>
</organism>
<protein>
    <recommendedName>
        <fullName evidence="8">Porphobilinogen deaminase</fullName>
        <shortName evidence="8">PBG</shortName>
        <ecNumber evidence="8">2.5.1.61</ecNumber>
    </recommendedName>
    <alternativeName>
        <fullName evidence="8">Hydroxymethylbilane synthase</fullName>
        <shortName evidence="8">HMBS</shortName>
    </alternativeName>
    <alternativeName>
        <fullName evidence="8">Pre-uroporphyrinogen synthase</fullName>
    </alternativeName>
</protein>
<dbReference type="PROSITE" id="PS00533">
    <property type="entry name" value="PORPHOBILINOGEN_DEAM"/>
    <property type="match status" value="1"/>
</dbReference>
<dbReference type="AlphaFoldDB" id="A0A845AXZ2"/>
<comment type="subunit">
    <text evidence="4 8">Monomer.</text>
</comment>
<dbReference type="PANTHER" id="PTHR11557:SF0">
    <property type="entry name" value="PORPHOBILINOGEN DEAMINASE"/>
    <property type="match status" value="1"/>
</dbReference>
<dbReference type="UniPathway" id="UPA00251">
    <property type="reaction ID" value="UER00319"/>
</dbReference>
<dbReference type="EMBL" id="WTYL01000001">
    <property type="protein sequence ID" value="MXP43110.1"/>
    <property type="molecule type" value="Genomic_DNA"/>
</dbReference>
<dbReference type="Pfam" id="PF03900">
    <property type="entry name" value="Porphobil_deamC"/>
    <property type="match status" value="1"/>
</dbReference>
<evidence type="ECO:0000313" key="11">
    <source>
        <dbReference type="EMBL" id="MXP43110.1"/>
    </source>
</evidence>
<dbReference type="InterPro" id="IPR036803">
    <property type="entry name" value="Porphobilinogen_deaminase_C_sf"/>
</dbReference>
<accession>A0A845AXZ2</accession>
<dbReference type="PRINTS" id="PR00151">
    <property type="entry name" value="PORPHBDMNASE"/>
</dbReference>
<evidence type="ECO:0000256" key="6">
    <source>
        <dbReference type="ARBA" id="ARBA00023244"/>
    </source>
</evidence>
<comment type="catalytic activity">
    <reaction evidence="7 8">
        <text>4 porphobilinogen + H2O = hydroxymethylbilane + 4 NH4(+)</text>
        <dbReference type="Rhea" id="RHEA:13185"/>
        <dbReference type="ChEBI" id="CHEBI:15377"/>
        <dbReference type="ChEBI" id="CHEBI:28938"/>
        <dbReference type="ChEBI" id="CHEBI:57845"/>
        <dbReference type="ChEBI" id="CHEBI:58126"/>
        <dbReference type="EC" id="2.5.1.61"/>
    </reaction>
</comment>
<keyword evidence="5 8" id="KW-0808">Transferase</keyword>
<dbReference type="NCBIfam" id="TIGR00212">
    <property type="entry name" value="hemC"/>
    <property type="match status" value="1"/>
</dbReference>
<comment type="pathway">
    <text evidence="2">Porphyrin-containing compound metabolism; protoporphyrin-IX biosynthesis; coproporphyrinogen-III from 5-aminolevulinate: step 2/4.</text>
</comment>
<dbReference type="InterPro" id="IPR022418">
    <property type="entry name" value="Porphobilinogen_deaminase_C"/>
</dbReference>
<evidence type="ECO:0000259" key="9">
    <source>
        <dbReference type="Pfam" id="PF01379"/>
    </source>
</evidence>
<dbReference type="Gene3D" id="3.40.190.10">
    <property type="entry name" value="Periplasmic binding protein-like II"/>
    <property type="match status" value="2"/>
</dbReference>
<dbReference type="Gene3D" id="3.30.160.40">
    <property type="entry name" value="Porphobilinogen deaminase, C-terminal domain"/>
    <property type="match status" value="1"/>
</dbReference>
<evidence type="ECO:0000256" key="4">
    <source>
        <dbReference type="ARBA" id="ARBA00011245"/>
    </source>
</evidence>
<feature type="modified residue" description="S-(dipyrrolylmethanemethyl)cysteine" evidence="8">
    <location>
        <position position="251"/>
    </location>
</feature>
<evidence type="ECO:0000313" key="12">
    <source>
        <dbReference type="Proteomes" id="UP000431922"/>
    </source>
</evidence>
<evidence type="ECO:0000256" key="7">
    <source>
        <dbReference type="ARBA" id="ARBA00048169"/>
    </source>
</evidence>
<dbReference type="GO" id="GO:0004418">
    <property type="term" value="F:hydroxymethylbilane synthase activity"/>
    <property type="evidence" value="ECO:0007669"/>
    <property type="project" value="UniProtKB-UniRule"/>
</dbReference>
<feature type="domain" description="Porphobilinogen deaminase C-terminal" evidence="10">
    <location>
        <begin position="236"/>
        <end position="287"/>
    </location>
</feature>
<comment type="similarity">
    <text evidence="3 8">Belongs to the HMBS family.</text>
</comment>
<dbReference type="HAMAP" id="MF_00260">
    <property type="entry name" value="Porphobil_deam"/>
    <property type="match status" value="1"/>
</dbReference>
<dbReference type="SUPFAM" id="SSF54782">
    <property type="entry name" value="Porphobilinogen deaminase (hydroxymethylbilane synthase), C-terminal domain"/>
    <property type="match status" value="1"/>
</dbReference>
<evidence type="ECO:0000256" key="1">
    <source>
        <dbReference type="ARBA" id="ARBA00002869"/>
    </source>
</evidence>
<dbReference type="InterPro" id="IPR022419">
    <property type="entry name" value="Porphobilin_deaminase_cofac_BS"/>
</dbReference>
<comment type="miscellaneous">
    <text evidence="8">The porphobilinogen subunits are added to the dipyrromethane group.</text>
</comment>
<sequence>MTRPSNPASSLPSPLLRLGTRQSPLAMAQAHETRSRLCAAHGWDENAVELVPVRASGDKNVDVPLADIGGKALWTKELDAWLGEGHIDLAVHSMKDVETIRPPQLTITAILPRADVRDVLIGASSITGIPQGARVGTSAPRRAAQMLSRRPDCEIVMFRGNVASRLAKLAAGEADVTLLAAAGLERLGRTGTGTPLEVDDWLPAPAQGAIGIECRTDDAETRALVAAIDHAPSHAAIMAERALLAALGGNCHSPIAVLSEMADGRMTLTSVLYSPDGAERVQGSLTFDIGDTDAPARLAGDLLQRASAGITAYFDGAPGAVS</sequence>
<evidence type="ECO:0000256" key="5">
    <source>
        <dbReference type="ARBA" id="ARBA00022679"/>
    </source>
</evidence>
<dbReference type="GO" id="GO:0005737">
    <property type="term" value="C:cytoplasm"/>
    <property type="evidence" value="ECO:0007669"/>
    <property type="project" value="UniProtKB-UniRule"/>
</dbReference>
<evidence type="ECO:0000256" key="3">
    <source>
        <dbReference type="ARBA" id="ARBA00005638"/>
    </source>
</evidence>
<dbReference type="Pfam" id="PF01379">
    <property type="entry name" value="Porphobil_deam"/>
    <property type="match status" value="1"/>
</dbReference>
<dbReference type="Proteomes" id="UP000431922">
    <property type="component" value="Unassembled WGS sequence"/>
</dbReference>
<gene>
    <name evidence="8 11" type="primary">hemC</name>
    <name evidence="11" type="ORF">GRI65_01415</name>
</gene>
<dbReference type="EC" id="2.5.1.61" evidence="8"/>
<feature type="domain" description="Porphobilinogen deaminase N-terminal" evidence="9">
    <location>
        <begin position="16"/>
        <end position="222"/>
    </location>
</feature>
<reference evidence="11 12" key="1">
    <citation type="submission" date="2019-12" db="EMBL/GenBank/DDBJ databases">
        <title>Genomic-based taxomic classification of the family Erythrobacteraceae.</title>
        <authorList>
            <person name="Xu L."/>
        </authorList>
    </citation>
    <scope>NUCLEOTIDE SEQUENCE [LARGE SCALE GENOMIC DNA]</scope>
    <source>
        <strain evidence="11 12">KCTC 42453</strain>
    </source>
</reference>
<evidence type="ECO:0000259" key="10">
    <source>
        <dbReference type="Pfam" id="PF03900"/>
    </source>
</evidence>
<dbReference type="GO" id="GO:0006782">
    <property type="term" value="P:protoporphyrinogen IX biosynthetic process"/>
    <property type="evidence" value="ECO:0007669"/>
    <property type="project" value="UniProtKB-UniRule"/>
</dbReference>
<dbReference type="PIRSF" id="PIRSF001438">
    <property type="entry name" value="4pyrrol_synth_OHMeBilane_synth"/>
    <property type="match status" value="1"/>
</dbReference>
<proteinExistence type="inferred from homology"/>
<dbReference type="RefSeq" id="WP_160754755.1">
    <property type="nucleotide sequence ID" value="NZ_WTYL01000001.1"/>
</dbReference>
<comment type="function">
    <text evidence="1 8">Tetrapolymerization of the monopyrrole PBG into the hydroxymethylbilane pre-uroporphyrinogen in several discrete steps.</text>
</comment>
<keyword evidence="12" id="KW-1185">Reference proteome</keyword>
<dbReference type="SUPFAM" id="SSF53850">
    <property type="entry name" value="Periplasmic binding protein-like II"/>
    <property type="match status" value="1"/>
</dbReference>
<dbReference type="InterPro" id="IPR000860">
    <property type="entry name" value="HemC"/>
</dbReference>
<comment type="cofactor">
    <cofactor evidence="8">
        <name>dipyrromethane</name>
        <dbReference type="ChEBI" id="CHEBI:60342"/>
    </cofactor>
    <text evidence="8">Binds 1 dipyrromethane group covalently.</text>
</comment>
<keyword evidence="6 8" id="KW-0627">Porphyrin biosynthesis</keyword>